<dbReference type="AlphaFoldDB" id="A0A7J7MP36"/>
<evidence type="ECO:0000313" key="2">
    <source>
        <dbReference type="Proteomes" id="UP000541444"/>
    </source>
</evidence>
<dbReference type="Proteomes" id="UP000541444">
    <property type="component" value="Unassembled WGS sequence"/>
</dbReference>
<comment type="caution">
    <text evidence="1">The sequence shown here is derived from an EMBL/GenBank/DDBJ whole genome shotgun (WGS) entry which is preliminary data.</text>
</comment>
<organism evidence="1 2">
    <name type="scientific">Kingdonia uniflora</name>
    <dbReference type="NCBI Taxonomy" id="39325"/>
    <lineage>
        <taxon>Eukaryota</taxon>
        <taxon>Viridiplantae</taxon>
        <taxon>Streptophyta</taxon>
        <taxon>Embryophyta</taxon>
        <taxon>Tracheophyta</taxon>
        <taxon>Spermatophyta</taxon>
        <taxon>Magnoliopsida</taxon>
        <taxon>Ranunculales</taxon>
        <taxon>Circaeasteraceae</taxon>
        <taxon>Kingdonia</taxon>
    </lineage>
</organism>
<proteinExistence type="predicted"/>
<sequence length="74" mass="8213">MLGDTKFVSIIKRSFGLLVLLKRPYCGGGAKGLGYEGFELTEQLEVLKPCSEKLMSMSFCVLDVDKKLLVSRKP</sequence>
<name>A0A7J7MP36_9MAGN</name>
<reference evidence="1 2" key="1">
    <citation type="journal article" date="2020" name="IScience">
        <title>Genome Sequencing of the Endangered Kingdonia uniflora (Circaeasteraceae, Ranunculales) Reveals Potential Mechanisms of Evolutionary Specialization.</title>
        <authorList>
            <person name="Sun Y."/>
            <person name="Deng T."/>
            <person name="Zhang A."/>
            <person name="Moore M.J."/>
            <person name="Landis J.B."/>
            <person name="Lin N."/>
            <person name="Zhang H."/>
            <person name="Zhang X."/>
            <person name="Huang J."/>
            <person name="Zhang X."/>
            <person name="Sun H."/>
            <person name="Wang H."/>
        </authorList>
    </citation>
    <scope>NUCLEOTIDE SEQUENCE [LARGE SCALE GENOMIC DNA]</scope>
    <source>
        <strain evidence="1">TB1705</strain>
        <tissue evidence="1">Leaf</tissue>
    </source>
</reference>
<gene>
    <name evidence="1" type="ORF">GIB67_011323</name>
</gene>
<accession>A0A7J7MP36</accession>
<dbReference type="EMBL" id="JACGCM010001329">
    <property type="protein sequence ID" value="KAF6156522.1"/>
    <property type="molecule type" value="Genomic_DNA"/>
</dbReference>
<protein>
    <submittedName>
        <fullName evidence="1">Uncharacterized protein</fullName>
    </submittedName>
</protein>
<keyword evidence="2" id="KW-1185">Reference proteome</keyword>
<evidence type="ECO:0000313" key="1">
    <source>
        <dbReference type="EMBL" id="KAF6156522.1"/>
    </source>
</evidence>